<sequence>LPCATMDDAAALRKVVEHFGAHTNQLRIGGEAVLSSFGGEGCAFGAAGWKAVSDGTRFVPGFFGDVHAWVGWDGIGGGFNWNAAWPANNTDITWDSDDTWMRALDAAGGSKTYMAPVSPWFFTHFGKDTFNKNFLYRGDDWLLSTRWEMLISHRDKLDIVQVVSWNDFGESHYVGPVEGVLPQGSEAWVEGYQHLGWLEMMQYHIQAFKTGSYPDIKKDQAFLWARLFPRDAGAPTDDTGKPDHWDWTDDYLWSEVHLTEAATVTLFCSPSDPTSVMNSTNTQDLPKGMSRMKLALVDPQHNMKANSSGQAGDGKCALGAEVWRGGSRVLSVQPGDMRFGVGNGRGGGGNGTVDRYNFNAFVANSG</sequence>
<dbReference type="AlphaFoldDB" id="A0A4Y9ZTU8"/>
<dbReference type="OrthoDB" id="3257981at2759"/>
<dbReference type="Pfam" id="PF03659">
    <property type="entry name" value="Glyco_hydro_71"/>
    <property type="match status" value="1"/>
</dbReference>
<proteinExistence type="predicted"/>
<dbReference type="Proteomes" id="UP000298061">
    <property type="component" value="Unassembled WGS sequence"/>
</dbReference>
<gene>
    <name evidence="1" type="ORF">EWM64_g6573</name>
</gene>
<protein>
    <recommendedName>
        <fullName evidence="3">Glycoside hydrolase family 71 protein</fullName>
    </recommendedName>
</protein>
<evidence type="ECO:0008006" key="3">
    <source>
        <dbReference type="Google" id="ProtNLM"/>
    </source>
</evidence>
<organism evidence="1 2">
    <name type="scientific">Hericium alpestre</name>
    <dbReference type="NCBI Taxonomy" id="135208"/>
    <lineage>
        <taxon>Eukaryota</taxon>
        <taxon>Fungi</taxon>
        <taxon>Dikarya</taxon>
        <taxon>Basidiomycota</taxon>
        <taxon>Agaricomycotina</taxon>
        <taxon>Agaricomycetes</taxon>
        <taxon>Russulales</taxon>
        <taxon>Hericiaceae</taxon>
        <taxon>Hericium</taxon>
    </lineage>
</organism>
<feature type="non-terminal residue" evidence="1">
    <location>
        <position position="1"/>
    </location>
</feature>
<dbReference type="Gene3D" id="3.20.20.80">
    <property type="entry name" value="Glycosidases"/>
    <property type="match status" value="1"/>
</dbReference>
<evidence type="ECO:0000313" key="2">
    <source>
        <dbReference type="Proteomes" id="UP000298061"/>
    </source>
</evidence>
<name>A0A4Y9ZTU8_9AGAM</name>
<dbReference type="GO" id="GO:0051118">
    <property type="term" value="F:glucan endo-1,3-alpha-glucosidase activity"/>
    <property type="evidence" value="ECO:0007669"/>
    <property type="project" value="InterPro"/>
</dbReference>
<dbReference type="STRING" id="135208.A0A4Y9ZTU8"/>
<keyword evidence="2" id="KW-1185">Reference proteome</keyword>
<dbReference type="EMBL" id="SFCI01000915">
    <property type="protein sequence ID" value="TFY77443.1"/>
    <property type="molecule type" value="Genomic_DNA"/>
</dbReference>
<accession>A0A4Y9ZTU8</accession>
<dbReference type="InterPro" id="IPR005197">
    <property type="entry name" value="Glyco_hydro_71"/>
</dbReference>
<reference evidence="1 2" key="1">
    <citation type="submission" date="2019-02" db="EMBL/GenBank/DDBJ databases">
        <title>Genome sequencing of the rare red list fungi Hericium alpestre (H. flagellum).</title>
        <authorList>
            <person name="Buettner E."/>
            <person name="Kellner H."/>
        </authorList>
    </citation>
    <scope>NUCLEOTIDE SEQUENCE [LARGE SCALE GENOMIC DNA]</scope>
    <source>
        <strain evidence="1 2">DSM 108284</strain>
    </source>
</reference>
<evidence type="ECO:0000313" key="1">
    <source>
        <dbReference type="EMBL" id="TFY77443.1"/>
    </source>
</evidence>
<dbReference type="CDD" id="cd11577">
    <property type="entry name" value="GH71"/>
    <property type="match status" value="1"/>
</dbReference>
<comment type="caution">
    <text evidence="1">The sequence shown here is derived from an EMBL/GenBank/DDBJ whole genome shotgun (WGS) entry which is preliminary data.</text>
</comment>